<dbReference type="PROSITE" id="PS50894">
    <property type="entry name" value="HPT"/>
    <property type="match status" value="1"/>
</dbReference>
<keyword evidence="2" id="KW-0597">Phosphoprotein</keyword>
<proteinExistence type="predicted"/>
<evidence type="ECO:0000313" key="5">
    <source>
        <dbReference type="Proteomes" id="UP000680714"/>
    </source>
</evidence>
<comment type="caution">
    <text evidence="4">The sequence shown here is derived from an EMBL/GenBank/DDBJ whole genome shotgun (WGS) entry which is preliminary data.</text>
</comment>
<feature type="domain" description="HPt" evidence="3">
    <location>
        <begin position="23"/>
        <end position="122"/>
    </location>
</feature>
<dbReference type="SUPFAM" id="SSF47226">
    <property type="entry name" value="Histidine-containing phosphotransfer domain, HPT domain"/>
    <property type="match status" value="1"/>
</dbReference>
<protein>
    <submittedName>
        <fullName evidence="4">Hpt domain-containing protein</fullName>
    </submittedName>
</protein>
<feature type="modified residue" description="Phosphohistidine" evidence="2">
    <location>
        <position position="62"/>
    </location>
</feature>
<organism evidence="4 5">
    <name type="scientific">Magnetospirillum sulfuroxidans</name>
    <dbReference type="NCBI Taxonomy" id="611300"/>
    <lineage>
        <taxon>Bacteria</taxon>
        <taxon>Pseudomonadati</taxon>
        <taxon>Pseudomonadota</taxon>
        <taxon>Alphaproteobacteria</taxon>
        <taxon>Rhodospirillales</taxon>
        <taxon>Rhodospirillaceae</taxon>
        <taxon>Magnetospirillum</taxon>
    </lineage>
</organism>
<gene>
    <name evidence="4" type="ORF">KEC16_03610</name>
</gene>
<keyword evidence="5" id="KW-1185">Reference proteome</keyword>
<evidence type="ECO:0000259" key="3">
    <source>
        <dbReference type="PROSITE" id="PS50894"/>
    </source>
</evidence>
<evidence type="ECO:0000256" key="1">
    <source>
        <dbReference type="ARBA" id="ARBA00023012"/>
    </source>
</evidence>
<evidence type="ECO:0000256" key="2">
    <source>
        <dbReference type="PROSITE-ProRule" id="PRU00110"/>
    </source>
</evidence>
<accession>A0ABS5I8N2</accession>
<dbReference type="Proteomes" id="UP000680714">
    <property type="component" value="Unassembled WGS sequence"/>
</dbReference>
<reference evidence="4 5" key="1">
    <citation type="submission" date="2021-04" db="EMBL/GenBank/DDBJ databases">
        <title>Magnetospirillum sulfuroxidans sp. nov., a facultative chemolithoautotrophic sulfur-oxidizing alphaproteobacterium isolated from freshwater sediment and proposals for Paramagetospirillum gen. nov., and Magnetospirillaceae fam. nov.</title>
        <authorList>
            <person name="Koziaeva V."/>
            <person name="Geelhoed J.S."/>
            <person name="Sorokin D.Y."/>
            <person name="Grouzdev D.S."/>
        </authorList>
    </citation>
    <scope>NUCLEOTIDE SEQUENCE [LARGE SCALE GENOMIC DNA]</scope>
    <source>
        <strain evidence="4 5">J10</strain>
    </source>
</reference>
<dbReference type="EMBL" id="JAGTUF010000001">
    <property type="protein sequence ID" value="MBR9970798.1"/>
    <property type="molecule type" value="Genomic_DNA"/>
</dbReference>
<dbReference type="Pfam" id="PF01627">
    <property type="entry name" value="Hpt"/>
    <property type="match status" value="1"/>
</dbReference>
<name>A0ABS5I8N2_9PROT</name>
<keyword evidence="1" id="KW-0902">Two-component regulatory system</keyword>
<dbReference type="InterPro" id="IPR036641">
    <property type="entry name" value="HPT_dom_sf"/>
</dbReference>
<sequence length="129" mass="13789">MKTPMVNNILDRAYLTEMRQWVGDAVFHALSAQASDNLAPALADLTAAWRHSDTAAFQEAAHRLKGAAASIGCAALSMAAHDIIRDPRPAEAISGAEMEAFHHLLQSSLQALHGFSDQPHLTPVPASPQ</sequence>
<dbReference type="InterPro" id="IPR008207">
    <property type="entry name" value="Sig_transdc_His_kin_Hpt_dom"/>
</dbReference>
<evidence type="ECO:0000313" key="4">
    <source>
        <dbReference type="EMBL" id="MBR9970798.1"/>
    </source>
</evidence>
<dbReference type="Gene3D" id="1.20.120.160">
    <property type="entry name" value="HPT domain"/>
    <property type="match status" value="1"/>
</dbReference>